<evidence type="ECO:0000256" key="6">
    <source>
        <dbReference type="ARBA" id="ARBA00023136"/>
    </source>
</evidence>
<feature type="domain" description="Multidrug resistance protein MdtA-like alpha-helical hairpin" evidence="7">
    <location>
        <begin position="101"/>
        <end position="170"/>
    </location>
</feature>
<dbReference type="Gene3D" id="2.40.50.100">
    <property type="match status" value="1"/>
</dbReference>
<evidence type="ECO:0000256" key="4">
    <source>
        <dbReference type="ARBA" id="ARBA00022475"/>
    </source>
</evidence>
<comment type="subcellular location">
    <subcellularLocation>
        <location evidence="1">Cell membrane</location>
    </subcellularLocation>
</comment>
<evidence type="ECO:0000259" key="8">
    <source>
        <dbReference type="Pfam" id="PF25917"/>
    </source>
</evidence>
<evidence type="ECO:0000256" key="2">
    <source>
        <dbReference type="ARBA" id="ARBA00009477"/>
    </source>
</evidence>
<accession>A0A0H5DPJ6</accession>
<evidence type="ECO:0000256" key="3">
    <source>
        <dbReference type="ARBA" id="ARBA00022448"/>
    </source>
</evidence>
<dbReference type="GO" id="GO:1990281">
    <property type="term" value="C:efflux pump complex"/>
    <property type="evidence" value="ECO:0007669"/>
    <property type="project" value="TreeGrafter"/>
</dbReference>
<dbReference type="Gene3D" id="2.40.420.20">
    <property type="match status" value="1"/>
</dbReference>
<proteinExistence type="inferred from homology"/>
<dbReference type="InterPro" id="IPR058626">
    <property type="entry name" value="MdtA-like_b-barrel"/>
</dbReference>
<protein>
    <submittedName>
        <fullName evidence="11">Uncharacterized protein</fullName>
    </submittedName>
</protein>
<reference evidence="12" key="1">
    <citation type="submission" date="2015-06" db="EMBL/GenBank/DDBJ databases">
        <authorList>
            <person name="Bertelli C."/>
        </authorList>
    </citation>
    <scope>NUCLEOTIDE SEQUENCE [LARGE SCALE GENOMIC DNA]</scope>
    <source>
        <strain evidence="12">CRIB-30</strain>
    </source>
</reference>
<dbReference type="OrthoDB" id="9772050at2"/>
<dbReference type="GO" id="GO:0015562">
    <property type="term" value="F:efflux transmembrane transporter activity"/>
    <property type="evidence" value="ECO:0007669"/>
    <property type="project" value="TreeGrafter"/>
</dbReference>
<dbReference type="Pfam" id="PF25876">
    <property type="entry name" value="HH_MFP_RND"/>
    <property type="match status" value="1"/>
</dbReference>
<evidence type="ECO:0000256" key="5">
    <source>
        <dbReference type="ARBA" id="ARBA00022519"/>
    </source>
</evidence>
<dbReference type="Pfam" id="PF25944">
    <property type="entry name" value="Beta-barrel_RND"/>
    <property type="match status" value="1"/>
</dbReference>
<sequence>MMRCIYRLFPFALALSLMTGCNEGKKMKAERPPVAVSAAAVEERTVPLFLSAIGNIAAPATVEVFPQVTGMIVEEFVQDGDFVEKDQLLYSIDPRPFKAALDKAKATLLKDKAALDLAETTLKRYEQLVSEDYVSRLNYDTYKTNVETLKAQILIDQADVDNAELNYNYAFIHAPIGGKISEVLFNVGNIVSPGQSKPINTIRQLDPIDVRFHLPQPDYQKIIRESPKTLQVFVSLPEEELLYEGTVYFIDNTLMTNNGTILFKAKIDNPKRLLWPGDFVTIKVLLKELERAKLIPKSALQFGQQGSFVFVIKDDMTVEVRPIAIVTSAEEYFAVESGLAPGEKVVTEGQINLKPGSKVVIVPEKKTANTR</sequence>
<dbReference type="SUPFAM" id="SSF111369">
    <property type="entry name" value="HlyD-like secretion proteins"/>
    <property type="match status" value="1"/>
</dbReference>
<evidence type="ECO:0000313" key="12">
    <source>
        <dbReference type="Proteomes" id="UP000220251"/>
    </source>
</evidence>
<dbReference type="PANTHER" id="PTHR30469:SF36">
    <property type="entry name" value="BLL3903 PROTEIN"/>
    <property type="match status" value="1"/>
</dbReference>
<evidence type="ECO:0000313" key="11">
    <source>
        <dbReference type="EMBL" id="CRX38491.1"/>
    </source>
</evidence>
<keyword evidence="4" id="KW-1003">Cell membrane</keyword>
<evidence type="ECO:0000259" key="10">
    <source>
        <dbReference type="Pfam" id="PF25967"/>
    </source>
</evidence>
<dbReference type="AlphaFoldDB" id="A0A0H5DPJ6"/>
<keyword evidence="5" id="KW-0997">Cell inner membrane</keyword>
<dbReference type="Pfam" id="PF25917">
    <property type="entry name" value="BSH_RND"/>
    <property type="match status" value="1"/>
</dbReference>
<comment type="similarity">
    <text evidence="2">Belongs to the membrane fusion protein (MFP) (TC 8.A.1) family.</text>
</comment>
<keyword evidence="6" id="KW-0472">Membrane</keyword>
<dbReference type="EMBL" id="CWGJ01000012">
    <property type="protein sequence ID" value="CRX38491.1"/>
    <property type="molecule type" value="Genomic_DNA"/>
</dbReference>
<organism evidence="11 12">
    <name type="scientific">Estrella lausannensis</name>
    <dbReference type="NCBI Taxonomy" id="483423"/>
    <lineage>
        <taxon>Bacteria</taxon>
        <taxon>Pseudomonadati</taxon>
        <taxon>Chlamydiota</taxon>
        <taxon>Chlamydiia</taxon>
        <taxon>Parachlamydiales</taxon>
        <taxon>Candidatus Criblamydiaceae</taxon>
        <taxon>Estrella</taxon>
    </lineage>
</organism>
<feature type="domain" description="Multidrug resistance protein MdtA-like C-terminal permuted SH3" evidence="10">
    <location>
        <begin position="294"/>
        <end position="349"/>
    </location>
</feature>
<gene>
    <name evidence="11" type="ORF">ELAC_1148</name>
</gene>
<evidence type="ECO:0000259" key="7">
    <source>
        <dbReference type="Pfam" id="PF25876"/>
    </source>
</evidence>
<dbReference type="Gene3D" id="1.10.287.470">
    <property type="entry name" value="Helix hairpin bin"/>
    <property type="match status" value="1"/>
</dbReference>
<dbReference type="NCBIfam" id="TIGR01730">
    <property type="entry name" value="RND_mfp"/>
    <property type="match status" value="1"/>
</dbReference>
<feature type="domain" description="Multidrug resistance protein MdtA-like barrel-sandwich hybrid" evidence="8">
    <location>
        <begin position="61"/>
        <end position="202"/>
    </location>
</feature>
<dbReference type="Pfam" id="PF25967">
    <property type="entry name" value="RND-MFP_C"/>
    <property type="match status" value="1"/>
</dbReference>
<dbReference type="InterPro" id="IPR058624">
    <property type="entry name" value="MdtA-like_HH"/>
</dbReference>
<name>A0A0H5DPJ6_9BACT</name>
<feature type="domain" description="Multidrug resistance protein MdtA-like beta-barrel" evidence="9">
    <location>
        <begin position="207"/>
        <end position="285"/>
    </location>
</feature>
<keyword evidence="3" id="KW-0813">Transport</keyword>
<dbReference type="InterPro" id="IPR058625">
    <property type="entry name" value="MdtA-like_BSH"/>
</dbReference>
<dbReference type="Gene3D" id="2.40.30.170">
    <property type="match status" value="1"/>
</dbReference>
<dbReference type="PROSITE" id="PS51257">
    <property type="entry name" value="PROKAR_LIPOPROTEIN"/>
    <property type="match status" value="1"/>
</dbReference>
<dbReference type="Proteomes" id="UP000220251">
    <property type="component" value="Unassembled WGS sequence"/>
</dbReference>
<keyword evidence="12" id="KW-1185">Reference proteome</keyword>
<evidence type="ECO:0000259" key="9">
    <source>
        <dbReference type="Pfam" id="PF25944"/>
    </source>
</evidence>
<evidence type="ECO:0000256" key="1">
    <source>
        <dbReference type="ARBA" id="ARBA00004236"/>
    </source>
</evidence>
<dbReference type="InterPro" id="IPR058627">
    <property type="entry name" value="MdtA-like_C"/>
</dbReference>
<dbReference type="PANTHER" id="PTHR30469">
    <property type="entry name" value="MULTIDRUG RESISTANCE PROTEIN MDTA"/>
    <property type="match status" value="1"/>
</dbReference>
<dbReference type="RefSeq" id="WP_098038349.1">
    <property type="nucleotide sequence ID" value="NZ_CWGJ01000012.1"/>
</dbReference>
<dbReference type="InterPro" id="IPR006143">
    <property type="entry name" value="RND_pump_MFP"/>
</dbReference>